<organism evidence="1 2">
    <name type="scientific">Dallia pectoralis</name>
    <name type="common">Alaska blackfish</name>
    <dbReference type="NCBI Taxonomy" id="75939"/>
    <lineage>
        <taxon>Eukaryota</taxon>
        <taxon>Metazoa</taxon>
        <taxon>Chordata</taxon>
        <taxon>Craniata</taxon>
        <taxon>Vertebrata</taxon>
        <taxon>Euteleostomi</taxon>
        <taxon>Actinopterygii</taxon>
        <taxon>Neopterygii</taxon>
        <taxon>Teleostei</taxon>
        <taxon>Protacanthopterygii</taxon>
        <taxon>Esociformes</taxon>
        <taxon>Umbridae</taxon>
        <taxon>Dallia</taxon>
    </lineage>
</organism>
<dbReference type="Proteomes" id="UP001157502">
    <property type="component" value="Chromosome 14"/>
</dbReference>
<evidence type="ECO:0000313" key="1">
    <source>
        <dbReference type="EMBL" id="KAJ8001635.1"/>
    </source>
</evidence>
<gene>
    <name evidence="1" type="ORF">DPEC_G00171520</name>
</gene>
<sequence length="276" mass="30802">MKTMKILSAVLLLCLMFQDATLRDIQKRIIGGKPCKKDERHFHVVIYHVQDVNKMEDWVCGGSLISSEWIITAAHCNSRIDSTLWIRLGEHAGHPSLGSELIEIEEKNIHLAENCHDLMLLKLTNQETKIPPVSLPKCATESLFTICGIDFFKPNPQKLKGTEVQIAGFGTIKPDKKNMKVGDTAPALQCALVDVVEYFIQPLYMFNNVEKLFRVQRAGVDACPGDSGGGVLHHKKLYGVAVSTDDMRACSANTNVMDLCSYKEWITRITGISFKP</sequence>
<name>A0ACC2GDM5_DALPE</name>
<reference evidence="1" key="1">
    <citation type="submission" date="2021-05" db="EMBL/GenBank/DDBJ databases">
        <authorList>
            <person name="Pan Q."/>
            <person name="Jouanno E."/>
            <person name="Zahm M."/>
            <person name="Klopp C."/>
            <person name="Cabau C."/>
            <person name="Louis A."/>
            <person name="Berthelot C."/>
            <person name="Parey E."/>
            <person name="Roest Crollius H."/>
            <person name="Montfort J."/>
            <person name="Robinson-Rechavi M."/>
            <person name="Bouchez O."/>
            <person name="Lampietro C."/>
            <person name="Lopez Roques C."/>
            <person name="Donnadieu C."/>
            <person name="Postlethwait J."/>
            <person name="Bobe J."/>
            <person name="Dillon D."/>
            <person name="Chandos A."/>
            <person name="von Hippel F."/>
            <person name="Guiguen Y."/>
        </authorList>
    </citation>
    <scope>NUCLEOTIDE SEQUENCE</scope>
    <source>
        <strain evidence="1">YG-Jan2019</strain>
    </source>
</reference>
<accession>A0ACC2GDM5</accession>
<dbReference type="EMBL" id="CM055741">
    <property type="protein sequence ID" value="KAJ8001635.1"/>
    <property type="molecule type" value="Genomic_DNA"/>
</dbReference>
<protein>
    <submittedName>
        <fullName evidence="1">Uncharacterized protein</fullName>
    </submittedName>
</protein>
<comment type="caution">
    <text evidence="1">The sequence shown here is derived from an EMBL/GenBank/DDBJ whole genome shotgun (WGS) entry which is preliminary data.</text>
</comment>
<evidence type="ECO:0000313" key="2">
    <source>
        <dbReference type="Proteomes" id="UP001157502"/>
    </source>
</evidence>
<proteinExistence type="predicted"/>
<keyword evidence="2" id="KW-1185">Reference proteome</keyword>